<reference evidence="1 2" key="1">
    <citation type="submission" date="2018-11" db="EMBL/GenBank/DDBJ databases">
        <authorList>
            <person name="Zhou Z."/>
            <person name="Wang G."/>
        </authorList>
    </citation>
    <scope>NUCLEOTIDE SEQUENCE [LARGE SCALE GENOMIC DNA]</scope>
    <source>
        <strain evidence="1 2">KCTC52004</strain>
    </source>
</reference>
<organism evidence="1 2">
    <name type="scientific">Larkinella rosea</name>
    <dbReference type="NCBI Taxonomy" id="2025312"/>
    <lineage>
        <taxon>Bacteria</taxon>
        <taxon>Pseudomonadati</taxon>
        <taxon>Bacteroidota</taxon>
        <taxon>Cytophagia</taxon>
        <taxon>Cytophagales</taxon>
        <taxon>Spirosomataceae</taxon>
        <taxon>Larkinella</taxon>
    </lineage>
</organism>
<proteinExistence type="predicted"/>
<evidence type="ECO:0000313" key="1">
    <source>
        <dbReference type="EMBL" id="RRB00663.1"/>
    </source>
</evidence>
<name>A0A3P1BIK5_9BACT</name>
<dbReference type="Proteomes" id="UP000271925">
    <property type="component" value="Unassembled WGS sequence"/>
</dbReference>
<dbReference type="AlphaFoldDB" id="A0A3P1BIK5"/>
<evidence type="ECO:0000313" key="2">
    <source>
        <dbReference type="Proteomes" id="UP000271925"/>
    </source>
</evidence>
<keyword evidence="2" id="KW-1185">Reference proteome</keyword>
<gene>
    <name evidence="1" type="ORF">EHT25_20930</name>
</gene>
<dbReference type="OrthoDB" id="868906at2"/>
<sequence length="183" mass="20405">MRGWVWDRDKPNTPMKVEFFSDGVSIGTVEAKNYRQDLKDNKKGNGEHGYIFFTPSKVKDNINHHISAKVQNSTFTLKGSLIALKCAPSARLSVLTSEIQLEVVVRGNPTSSDEIDVEIRSAEDQPLRLQLIDATGRQVSELQVEQPDVVEHQRLKLGKHPAGVLFLKVTSGSQSITKKVLKQ</sequence>
<accession>A0A3P1BIK5</accession>
<dbReference type="NCBIfam" id="TIGR04183">
    <property type="entry name" value="Por_Secre_tail"/>
    <property type="match status" value="1"/>
</dbReference>
<protein>
    <submittedName>
        <fullName evidence="1">T9SS C-terminal target domain-containing protein</fullName>
    </submittedName>
</protein>
<comment type="caution">
    <text evidence="1">The sequence shown here is derived from an EMBL/GenBank/DDBJ whole genome shotgun (WGS) entry which is preliminary data.</text>
</comment>
<dbReference type="InterPro" id="IPR026444">
    <property type="entry name" value="Secre_tail"/>
</dbReference>
<dbReference type="EMBL" id="RQJO01000010">
    <property type="protein sequence ID" value="RRB00663.1"/>
    <property type="molecule type" value="Genomic_DNA"/>
</dbReference>